<keyword evidence="2" id="KW-1185">Reference proteome</keyword>
<evidence type="ECO:0000313" key="2">
    <source>
        <dbReference type="Proteomes" id="UP000642829"/>
    </source>
</evidence>
<dbReference type="Pfam" id="PF03690">
    <property type="entry name" value="MYG1_exonuc"/>
    <property type="match status" value="1"/>
</dbReference>
<reference evidence="1" key="1">
    <citation type="journal article" date="2014" name="Int. J. Syst. Evol. Microbiol.">
        <title>Complete genome sequence of Corynebacterium casei LMG S-19264T (=DSM 44701T), isolated from a smear-ripened cheese.</title>
        <authorList>
            <consortium name="US DOE Joint Genome Institute (JGI-PGF)"/>
            <person name="Walter F."/>
            <person name="Albersmeier A."/>
            <person name="Kalinowski J."/>
            <person name="Ruckert C."/>
        </authorList>
    </citation>
    <scope>NUCLEOTIDE SEQUENCE</scope>
    <source>
        <strain evidence="1">KCTC 12870</strain>
    </source>
</reference>
<evidence type="ECO:0000313" key="1">
    <source>
        <dbReference type="EMBL" id="GHB95091.1"/>
    </source>
</evidence>
<name>A0A8J3GC17_9BACT</name>
<accession>A0A8J3GC17</accession>
<proteinExistence type="predicted"/>
<dbReference type="AlphaFoldDB" id="A0A8J3GC17"/>
<comment type="caution">
    <text evidence="1">The sequence shown here is derived from an EMBL/GenBank/DDBJ whole genome shotgun (WGS) entry which is preliminary data.</text>
</comment>
<protein>
    <recommendedName>
        <fullName evidence="3">MYG1 family protein</fullName>
    </recommendedName>
</protein>
<dbReference type="Proteomes" id="UP000642829">
    <property type="component" value="Unassembled WGS sequence"/>
</dbReference>
<dbReference type="EMBL" id="BMXG01000004">
    <property type="protein sequence ID" value="GHB95091.1"/>
    <property type="molecule type" value="Genomic_DNA"/>
</dbReference>
<dbReference type="RefSeq" id="WP_189512187.1">
    <property type="nucleotide sequence ID" value="NZ_BMXG01000004.1"/>
</dbReference>
<organism evidence="1 2">
    <name type="scientific">Cerasicoccus arenae</name>
    <dbReference type="NCBI Taxonomy" id="424488"/>
    <lineage>
        <taxon>Bacteria</taxon>
        <taxon>Pseudomonadati</taxon>
        <taxon>Verrucomicrobiota</taxon>
        <taxon>Opitutia</taxon>
        <taxon>Puniceicoccales</taxon>
        <taxon>Cerasicoccaceae</taxon>
        <taxon>Cerasicoccus</taxon>
    </lineage>
</organism>
<reference evidence="1" key="2">
    <citation type="submission" date="2020-09" db="EMBL/GenBank/DDBJ databases">
        <authorList>
            <person name="Sun Q."/>
            <person name="Kim S."/>
        </authorList>
    </citation>
    <scope>NUCLEOTIDE SEQUENCE</scope>
    <source>
        <strain evidence="1">KCTC 12870</strain>
    </source>
</reference>
<dbReference type="InterPro" id="IPR003226">
    <property type="entry name" value="MYG1_exonuclease"/>
</dbReference>
<evidence type="ECO:0008006" key="3">
    <source>
        <dbReference type="Google" id="ProtNLM"/>
    </source>
</evidence>
<gene>
    <name evidence="1" type="ORF">GCM10007047_08390</name>
</gene>
<sequence>MNLAKIITHGGGAHRDDFLACCLLLSECPAPIERRDPTEDELADASIAVVDIGHRHEPKNSNFDHHQFPRDAVPTCALSLVLQQLELYEHARQFCDWLEATEHFDCCGPKETGEWIGVTPEQMRRLDSPIDPTILRLFSRQSAHLPGDPLWEIMRALGTEWAGYVRGMAGQIKFLAEHGEFWEIEQDGATFEVFAILDRNSPLGDAGAGVGFHLKALQKDQSVVALACPDNRGEGFGLRKFNDSPVMEFTRLEGESDVHFAHKRGFIAKTSAQSTERLKELLRMAYLGAGERT</sequence>